<name>A0ACB7TDI8_HYAAI</name>
<proteinExistence type="predicted"/>
<reference evidence="1" key="1">
    <citation type="submission" date="2020-05" db="EMBL/GenBank/DDBJ databases">
        <title>Large-scale comparative analyses of tick genomes elucidate their genetic diversity and vector capacities.</title>
        <authorList>
            <person name="Jia N."/>
            <person name="Wang J."/>
            <person name="Shi W."/>
            <person name="Du L."/>
            <person name="Sun Y."/>
            <person name="Zhan W."/>
            <person name="Jiang J."/>
            <person name="Wang Q."/>
            <person name="Zhang B."/>
            <person name="Ji P."/>
            <person name="Sakyi L.B."/>
            <person name="Cui X."/>
            <person name="Yuan T."/>
            <person name="Jiang B."/>
            <person name="Yang W."/>
            <person name="Lam T.T.-Y."/>
            <person name="Chang Q."/>
            <person name="Ding S."/>
            <person name="Wang X."/>
            <person name="Zhu J."/>
            <person name="Ruan X."/>
            <person name="Zhao L."/>
            <person name="Wei J."/>
            <person name="Que T."/>
            <person name="Du C."/>
            <person name="Cheng J."/>
            <person name="Dai P."/>
            <person name="Han X."/>
            <person name="Huang E."/>
            <person name="Gao Y."/>
            <person name="Liu J."/>
            <person name="Shao H."/>
            <person name="Ye R."/>
            <person name="Li L."/>
            <person name="Wei W."/>
            <person name="Wang X."/>
            <person name="Wang C."/>
            <person name="Yang T."/>
            <person name="Huo Q."/>
            <person name="Li W."/>
            <person name="Guo W."/>
            <person name="Chen H."/>
            <person name="Zhou L."/>
            <person name="Ni X."/>
            <person name="Tian J."/>
            <person name="Zhou Y."/>
            <person name="Sheng Y."/>
            <person name="Liu T."/>
            <person name="Pan Y."/>
            <person name="Xia L."/>
            <person name="Li J."/>
            <person name="Zhao F."/>
            <person name="Cao W."/>
        </authorList>
    </citation>
    <scope>NUCLEOTIDE SEQUENCE</scope>
    <source>
        <strain evidence="1">Hyas-2018</strain>
    </source>
</reference>
<dbReference type="Proteomes" id="UP000821845">
    <property type="component" value="Chromosome 10"/>
</dbReference>
<protein>
    <submittedName>
        <fullName evidence="1">Uncharacterized protein</fullName>
    </submittedName>
</protein>
<organism evidence="1 2">
    <name type="scientific">Hyalomma asiaticum</name>
    <name type="common">Tick</name>
    <dbReference type="NCBI Taxonomy" id="266040"/>
    <lineage>
        <taxon>Eukaryota</taxon>
        <taxon>Metazoa</taxon>
        <taxon>Ecdysozoa</taxon>
        <taxon>Arthropoda</taxon>
        <taxon>Chelicerata</taxon>
        <taxon>Arachnida</taxon>
        <taxon>Acari</taxon>
        <taxon>Parasitiformes</taxon>
        <taxon>Ixodida</taxon>
        <taxon>Ixodoidea</taxon>
        <taxon>Ixodidae</taxon>
        <taxon>Hyalomminae</taxon>
        <taxon>Hyalomma</taxon>
    </lineage>
</organism>
<evidence type="ECO:0000313" key="2">
    <source>
        <dbReference type="Proteomes" id="UP000821845"/>
    </source>
</evidence>
<comment type="caution">
    <text evidence="1">The sequence shown here is derived from an EMBL/GenBank/DDBJ whole genome shotgun (WGS) entry which is preliminary data.</text>
</comment>
<sequence length="89" mass="9648">MTVVSSKGNRVQGDQRWNPGTGSRKSTTAQQLHQATNGTPPRLTSASELFQGSRARFSCRPLIGPSLITWSSARAPLGLQQRWAVRLGS</sequence>
<dbReference type="EMBL" id="CM023490">
    <property type="protein sequence ID" value="KAH6943447.1"/>
    <property type="molecule type" value="Genomic_DNA"/>
</dbReference>
<evidence type="ECO:0000313" key="1">
    <source>
        <dbReference type="EMBL" id="KAH6943447.1"/>
    </source>
</evidence>
<keyword evidence="2" id="KW-1185">Reference proteome</keyword>
<gene>
    <name evidence="1" type="ORF">HPB50_021679</name>
</gene>
<accession>A0ACB7TDI8</accession>